<feature type="compositionally biased region" description="Low complexity" evidence="1">
    <location>
        <begin position="328"/>
        <end position="343"/>
    </location>
</feature>
<organism evidence="2 3">
    <name type="scientific">Parasitella parasitica</name>
    <dbReference type="NCBI Taxonomy" id="35722"/>
    <lineage>
        <taxon>Eukaryota</taxon>
        <taxon>Fungi</taxon>
        <taxon>Fungi incertae sedis</taxon>
        <taxon>Mucoromycota</taxon>
        <taxon>Mucoromycotina</taxon>
        <taxon>Mucoromycetes</taxon>
        <taxon>Mucorales</taxon>
        <taxon>Mucorineae</taxon>
        <taxon>Mucoraceae</taxon>
        <taxon>Parasitella</taxon>
    </lineage>
</organism>
<dbReference type="Proteomes" id="UP000054107">
    <property type="component" value="Unassembled WGS sequence"/>
</dbReference>
<keyword evidence="3" id="KW-1185">Reference proteome</keyword>
<sequence>RVADSIKSIMNERSSSTGIALSKRDLPKFQLKSAAVKYFPGEEAFDSVFHFLRNFEKVVGSAGQDVEVMWRNYLPLTIPYEYDEWLKQELVKCRTWKEVGVEFVRKFNNPLLRLNARRAVQSAAMQGGETVEGYYNRFSRSCAEAGYDAADTSIGDAFLNGFPNEWQIQVTTLLCTSFPGATSWTVGQISSCAMNILNTKKCPFSFVGRAAAAGGSGGVNIVGAAGKSAGGSRGTTGGGNNNGSFGSTKSYDEGKRRNLPTKATGTNFCSHCGKQWVAGHSCPEYFANMRVKQNLRVLSVRKVAAGDKAGQKKRQRRRHNHKKKDRNVAAVADVSESAESNWF</sequence>
<feature type="non-terminal residue" evidence="2">
    <location>
        <position position="1"/>
    </location>
</feature>
<feature type="region of interest" description="Disordered" evidence="1">
    <location>
        <begin position="304"/>
        <end position="343"/>
    </location>
</feature>
<gene>
    <name evidence="2" type="primary">PARPA_02326.1 scaffold 4073</name>
</gene>
<dbReference type="AlphaFoldDB" id="A0A0B7MSG9"/>
<feature type="non-terminal residue" evidence="2">
    <location>
        <position position="343"/>
    </location>
</feature>
<dbReference type="OrthoDB" id="2280553at2759"/>
<accession>A0A0B7MSG9</accession>
<evidence type="ECO:0000313" key="3">
    <source>
        <dbReference type="Proteomes" id="UP000054107"/>
    </source>
</evidence>
<proteinExistence type="predicted"/>
<evidence type="ECO:0000256" key="1">
    <source>
        <dbReference type="SAM" id="MobiDB-lite"/>
    </source>
</evidence>
<evidence type="ECO:0000313" key="2">
    <source>
        <dbReference type="EMBL" id="CEP08911.1"/>
    </source>
</evidence>
<feature type="compositionally biased region" description="Basic residues" evidence="1">
    <location>
        <begin position="311"/>
        <end position="325"/>
    </location>
</feature>
<name>A0A0B7MSG9_9FUNG</name>
<evidence type="ECO:0008006" key="4">
    <source>
        <dbReference type="Google" id="ProtNLM"/>
    </source>
</evidence>
<feature type="compositionally biased region" description="Gly residues" evidence="1">
    <location>
        <begin position="228"/>
        <end position="241"/>
    </location>
</feature>
<dbReference type="STRING" id="35722.A0A0B7MSG9"/>
<dbReference type="EMBL" id="LN720677">
    <property type="protein sequence ID" value="CEP08911.1"/>
    <property type="molecule type" value="Genomic_DNA"/>
</dbReference>
<protein>
    <recommendedName>
        <fullName evidence="4">Retrotransposon gag domain-containing protein</fullName>
    </recommendedName>
</protein>
<feature type="region of interest" description="Disordered" evidence="1">
    <location>
        <begin position="228"/>
        <end position="257"/>
    </location>
</feature>
<reference evidence="2 3" key="1">
    <citation type="submission" date="2014-09" db="EMBL/GenBank/DDBJ databases">
        <authorList>
            <person name="Ellenberger Sabrina"/>
        </authorList>
    </citation>
    <scope>NUCLEOTIDE SEQUENCE [LARGE SCALE GENOMIC DNA]</scope>
    <source>
        <strain evidence="2 3">CBS 412.66</strain>
    </source>
</reference>